<sequence>MKNTGFSVRFNPPPNWPQPPAGWTPPPGWKPDPEWPPAPPDWPFWVPSGEAVHARRRGHRKLVIGLVAGGLAVVLLLVAGFAALVVLAPDPELPAGYTASDVCWADDGDADADGAPVVEVPCWDDHDYVSGEKAASQDDCPQDADGYLEESDGTVTCLEPPR</sequence>
<evidence type="ECO:0000256" key="2">
    <source>
        <dbReference type="SAM" id="Phobius"/>
    </source>
</evidence>
<evidence type="ECO:0000313" key="4">
    <source>
        <dbReference type="Proteomes" id="UP001197247"/>
    </source>
</evidence>
<evidence type="ECO:0000313" key="3">
    <source>
        <dbReference type="EMBL" id="MBT0772057.1"/>
    </source>
</evidence>
<proteinExistence type="predicted"/>
<feature type="compositionally biased region" description="Pro residues" evidence="1">
    <location>
        <begin position="11"/>
        <end position="35"/>
    </location>
</feature>
<feature type="region of interest" description="Disordered" evidence="1">
    <location>
        <begin position="1"/>
        <end position="35"/>
    </location>
</feature>
<evidence type="ECO:0000256" key="1">
    <source>
        <dbReference type="SAM" id="MobiDB-lite"/>
    </source>
</evidence>
<dbReference type="RefSeq" id="WP_214158414.1">
    <property type="nucleotide sequence ID" value="NZ_JAHBAY010000010.1"/>
</dbReference>
<dbReference type="EMBL" id="JAHBAY010000010">
    <property type="protein sequence ID" value="MBT0772057.1"/>
    <property type="molecule type" value="Genomic_DNA"/>
</dbReference>
<organism evidence="3 4">
    <name type="scientific">Kineosporia corallincola</name>
    <dbReference type="NCBI Taxonomy" id="2835133"/>
    <lineage>
        <taxon>Bacteria</taxon>
        <taxon>Bacillati</taxon>
        <taxon>Actinomycetota</taxon>
        <taxon>Actinomycetes</taxon>
        <taxon>Kineosporiales</taxon>
        <taxon>Kineosporiaceae</taxon>
        <taxon>Kineosporia</taxon>
    </lineage>
</organism>
<gene>
    <name evidence="3" type="ORF">KIH74_24150</name>
</gene>
<reference evidence="3 4" key="1">
    <citation type="submission" date="2021-05" db="EMBL/GenBank/DDBJ databases">
        <title>Kineosporia and Streptomyces sp. nov. two new marine actinobacteria isolated from Coral.</title>
        <authorList>
            <person name="Buangrab K."/>
            <person name="Sutthacheep M."/>
            <person name="Yeemin T."/>
            <person name="Harunari E."/>
            <person name="Igarashi Y."/>
            <person name="Kanchanasin P."/>
            <person name="Tanasupawat S."/>
            <person name="Phongsopitanun W."/>
        </authorList>
    </citation>
    <scope>NUCLEOTIDE SEQUENCE [LARGE SCALE GENOMIC DNA]</scope>
    <source>
        <strain evidence="3 4">J2-2</strain>
    </source>
</reference>
<keyword evidence="2" id="KW-0472">Membrane</keyword>
<comment type="caution">
    <text evidence="3">The sequence shown here is derived from an EMBL/GenBank/DDBJ whole genome shotgun (WGS) entry which is preliminary data.</text>
</comment>
<dbReference type="Proteomes" id="UP001197247">
    <property type="component" value="Unassembled WGS sequence"/>
</dbReference>
<keyword evidence="2" id="KW-0812">Transmembrane</keyword>
<keyword evidence="4" id="KW-1185">Reference proteome</keyword>
<keyword evidence="2" id="KW-1133">Transmembrane helix</keyword>
<protein>
    <submittedName>
        <fullName evidence="3">Uncharacterized protein</fullName>
    </submittedName>
</protein>
<accession>A0ABS5TLU4</accession>
<name>A0ABS5TLU4_9ACTN</name>
<feature type="transmembrane region" description="Helical" evidence="2">
    <location>
        <begin position="62"/>
        <end position="88"/>
    </location>
</feature>